<dbReference type="EMBL" id="MFKF01000366">
    <property type="protein sequence ID" value="OGG45794.1"/>
    <property type="molecule type" value="Genomic_DNA"/>
</dbReference>
<accession>A0A1F6C9E4</accession>
<evidence type="ECO:0000313" key="3">
    <source>
        <dbReference type="Proteomes" id="UP000178606"/>
    </source>
</evidence>
<dbReference type="Gene3D" id="3.20.20.150">
    <property type="entry name" value="Divalent-metal-dependent TIM barrel enzymes"/>
    <property type="match status" value="1"/>
</dbReference>
<gene>
    <name evidence="2" type="ORF">A3F84_12410</name>
</gene>
<name>A0A1F6C9E4_HANXR</name>
<dbReference type="Pfam" id="PF01261">
    <property type="entry name" value="AP_endonuc_2"/>
    <property type="match status" value="1"/>
</dbReference>
<sequence length="272" mass="30449">MKLAACNEFFEGWPISKVFDYCKDVGYDGVEIAPFTLADSVEQISARQREDIRKAAAAAGVEIVGLHWLLIKPEGLYINCPDAAVRRRTQDYIKALIHFCGDLGGTVMIHGSPKQRTVQEGWDRSEVWRYTVETFASCMDVAKERGVAYCIEPLSRANTNLLNSVEEALRLVREVNHPNFQTMVDCCSGSTEGRPLPDLFRQAGPHMRHVHVNDPNGRGPGFGDLKFGPVLKALRDLNYDRYISLEVFDFKPDPQTIASRSLGYLKGLLEGI</sequence>
<evidence type="ECO:0000259" key="1">
    <source>
        <dbReference type="Pfam" id="PF01261"/>
    </source>
</evidence>
<dbReference type="Proteomes" id="UP000178606">
    <property type="component" value="Unassembled WGS sequence"/>
</dbReference>
<organism evidence="2 3">
    <name type="scientific">Handelsmanbacteria sp. (strain RIFCSPLOWO2_12_FULL_64_10)</name>
    <dbReference type="NCBI Taxonomy" id="1817868"/>
    <lineage>
        <taxon>Bacteria</taxon>
        <taxon>Candidatus Handelsmaniibacteriota</taxon>
    </lineage>
</organism>
<proteinExistence type="predicted"/>
<dbReference type="InterPro" id="IPR013022">
    <property type="entry name" value="Xyl_isomerase-like_TIM-brl"/>
</dbReference>
<dbReference type="PANTHER" id="PTHR12110:SF21">
    <property type="entry name" value="XYLOSE ISOMERASE-LIKE TIM BARREL DOMAIN-CONTAINING PROTEIN"/>
    <property type="match status" value="1"/>
</dbReference>
<feature type="domain" description="Xylose isomerase-like TIM barrel" evidence="1">
    <location>
        <begin position="19"/>
        <end position="266"/>
    </location>
</feature>
<dbReference type="SUPFAM" id="SSF51658">
    <property type="entry name" value="Xylose isomerase-like"/>
    <property type="match status" value="1"/>
</dbReference>
<comment type="caution">
    <text evidence="2">The sequence shown here is derived from an EMBL/GenBank/DDBJ whole genome shotgun (WGS) entry which is preliminary data.</text>
</comment>
<evidence type="ECO:0000313" key="2">
    <source>
        <dbReference type="EMBL" id="OGG45794.1"/>
    </source>
</evidence>
<dbReference type="AlphaFoldDB" id="A0A1F6C9E4"/>
<protein>
    <recommendedName>
        <fullName evidence="1">Xylose isomerase-like TIM barrel domain-containing protein</fullName>
    </recommendedName>
</protein>
<dbReference type="InterPro" id="IPR036237">
    <property type="entry name" value="Xyl_isomerase-like_sf"/>
</dbReference>
<reference evidence="2 3" key="1">
    <citation type="journal article" date="2016" name="Nat. Commun.">
        <title>Thousands of microbial genomes shed light on interconnected biogeochemical processes in an aquifer system.</title>
        <authorList>
            <person name="Anantharaman K."/>
            <person name="Brown C.T."/>
            <person name="Hug L.A."/>
            <person name="Sharon I."/>
            <person name="Castelle C.J."/>
            <person name="Probst A.J."/>
            <person name="Thomas B.C."/>
            <person name="Singh A."/>
            <person name="Wilkins M.J."/>
            <person name="Karaoz U."/>
            <person name="Brodie E.L."/>
            <person name="Williams K.H."/>
            <person name="Hubbard S.S."/>
            <person name="Banfield J.F."/>
        </authorList>
    </citation>
    <scope>NUCLEOTIDE SEQUENCE [LARGE SCALE GENOMIC DNA]</scope>
    <source>
        <strain evidence="3">RIFCSPLOWO2_12_FULL_64_10</strain>
    </source>
</reference>
<dbReference type="InterPro" id="IPR050312">
    <property type="entry name" value="IolE/XylAMocC-like"/>
</dbReference>
<dbReference type="PANTHER" id="PTHR12110">
    <property type="entry name" value="HYDROXYPYRUVATE ISOMERASE"/>
    <property type="match status" value="1"/>
</dbReference>